<dbReference type="GO" id="GO:0003723">
    <property type="term" value="F:RNA binding"/>
    <property type="evidence" value="ECO:0007669"/>
    <property type="project" value="UniProtKB-UniRule"/>
</dbReference>
<dbReference type="Proteomes" id="UP000544095">
    <property type="component" value="Unassembled WGS sequence"/>
</dbReference>
<dbReference type="Gene3D" id="3.30.70.330">
    <property type="match status" value="1"/>
</dbReference>
<keyword evidence="4" id="KW-0687">Ribonucleoprotein</keyword>
<keyword evidence="5" id="KW-1185">Reference proteome</keyword>
<name>A0A8H5PSU5_9HYPO</name>
<keyword evidence="1 2" id="KW-0694">RNA-binding</keyword>
<evidence type="ECO:0000313" key="5">
    <source>
        <dbReference type="Proteomes" id="UP000544095"/>
    </source>
</evidence>
<dbReference type="SUPFAM" id="SSF54928">
    <property type="entry name" value="RNA-binding domain, RBD"/>
    <property type="match status" value="1"/>
</dbReference>
<dbReference type="InterPro" id="IPR052462">
    <property type="entry name" value="SLIRP/GR-RBP-like"/>
</dbReference>
<comment type="caution">
    <text evidence="4">The sequence shown here is derived from an EMBL/GenBank/DDBJ whole genome shotgun (WGS) entry which is preliminary data.</text>
</comment>
<dbReference type="InterPro" id="IPR012677">
    <property type="entry name" value="Nucleotide-bd_a/b_plait_sf"/>
</dbReference>
<dbReference type="PANTHER" id="PTHR48027">
    <property type="entry name" value="HETEROGENEOUS NUCLEAR RIBONUCLEOPROTEIN 87F-RELATED"/>
    <property type="match status" value="1"/>
</dbReference>
<evidence type="ECO:0000256" key="2">
    <source>
        <dbReference type="PROSITE-ProRule" id="PRU00176"/>
    </source>
</evidence>
<dbReference type="GO" id="GO:1990904">
    <property type="term" value="C:ribonucleoprotein complex"/>
    <property type="evidence" value="ECO:0007669"/>
    <property type="project" value="UniProtKB-KW"/>
</dbReference>
<evidence type="ECO:0000313" key="4">
    <source>
        <dbReference type="EMBL" id="KAF5601643.1"/>
    </source>
</evidence>
<dbReference type="Pfam" id="PF00076">
    <property type="entry name" value="RRM_1"/>
    <property type="match status" value="1"/>
</dbReference>
<dbReference type="AlphaFoldDB" id="A0A8H5PSU5"/>
<organism evidence="4 5">
    <name type="scientific">Fusarium pseudoanthophilum</name>
    <dbReference type="NCBI Taxonomy" id="48495"/>
    <lineage>
        <taxon>Eukaryota</taxon>
        <taxon>Fungi</taxon>
        <taxon>Dikarya</taxon>
        <taxon>Ascomycota</taxon>
        <taxon>Pezizomycotina</taxon>
        <taxon>Sordariomycetes</taxon>
        <taxon>Hypocreomycetidae</taxon>
        <taxon>Hypocreales</taxon>
        <taxon>Nectriaceae</taxon>
        <taxon>Fusarium</taxon>
        <taxon>Fusarium fujikuroi species complex</taxon>
    </lineage>
</organism>
<sequence length="126" mass="12684">MSKLYVGNLAGSTTDESLQKTFADYGQVLDSIVMRDRDSGNSRGFGFVTYASPMEASAAIGALNNHDLDGNQITVNMANARPAGGSGGGGYSGGYGGDHGAYGGGYQQGGGYGNGGYPQGVYGGGY</sequence>
<evidence type="ECO:0000259" key="3">
    <source>
        <dbReference type="PROSITE" id="PS50102"/>
    </source>
</evidence>
<dbReference type="InterPro" id="IPR000504">
    <property type="entry name" value="RRM_dom"/>
</dbReference>
<protein>
    <submittedName>
        <fullName evidence="4">Heterogeneous nuclear ribonucleoprotein G</fullName>
    </submittedName>
</protein>
<dbReference type="PROSITE" id="PS50102">
    <property type="entry name" value="RRM"/>
    <property type="match status" value="1"/>
</dbReference>
<accession>A0A8H5PSU5</accession>
<evidence type="ECO:0000256" key="1">
    <source>
        <dbReference type="ARBA" id="ARBA00022884"/>
    </source>
</evidence>
<reference evidence="4 5" key="1">
    <citation type="submission" date="2020-05" db="EMBL/GenBank/DDBJ databases">
        <title>Identification and distribution of gene clusters putatively required for synthesis of sphingolipid metabolism inhibitors in phylogenetically diverse species of the filamentous fungus Fusarium.</title>
        <authorList>
            <person name="Kim H.-S."/>
            <person name="Busman M."/>
            <person name="Brown D.W."/>
            <person name="Divon H."/>
            <person name="Uhlig S."/>
            <person name="Proctor R.H."/>
        </authorList>
    </citation>
    <scope>NUCLEOTIDE SEQUENCE [LARGE SCALE GENOMIC DNA]</scope>
    <source>
        <strain evidence="4 5">NRRL 25211</strain>
    </source>
</reference>
<dbReference type="InterPro" id="IPR035979">
    <property type="entry name" value="RBD_domain_sf"/>
</dbReference>
<gene>
    <name evidence="4" type="ORF">FPANT_1680</name>
</gene>
<feature type="domain" description="RRM" evidence="3">
    <location>
        <begin position="2"/>
        <end position="80"/>
    </location>
</feature>
<dbReference type="EMBL" id="JAAOAR010000070">
    <property type="protein sequence ID" value="KAF5601643.1"/>
    <property type="molecule type" value="Genomic_DNA"/>
</dbReference>
<proteinExistence type="predicted"/>
<dbReference type="SMART" id="SM00360">
    <property type="entry name" value="RRM"/>
    <property type="match status" value="1"/>
</dbReference>